<proteinExistence type="predicted"/>
<gene>
    <name evidence="2" type="ORF">SAMN06295920_10473</name>
</gene>
<dbReference type="Gene3D" id="1.10.260.40">
    <property type="entry name" value="lambda repressor-like DNA-binding domains"/>
    <property type="match status" value="1"/>
</dbReference>
<dbReference type="OrthoDB" id="528805at2"/>
<dbReference type="RefSeq" id="WP_079647993.1">
    <property type="nucleotide sequence ID" value="NZ_FUYM01000004.1"/>
</dbReference>
<evidence type="ECO:0000313" key="2">
    <source>
        <dbReference type="EMBL" id="SKB58997.1"/>
    </source>
</evidence>
<dbReference type="Proteomes" id="UP000189818">
    <property type="component" value="Unassembled WGS sequence"/>
</dbReference>
<dbReference type="AlphaFoldDB" id="A0A1T5CHS4"/>
<feature type="domain" description="HTH cro/C1-type" evidence="1">
    <location>
        <begin position="58"/>
        <end position="79"/>
    </location>
</feature>
<name>A0A1T5CHS4_9SPHN</name>
<protein>
    <recommendedName>
        <fullName evidence="1">HTH cro/C1-type domain-containing protein</fullName>
    </recommendedName>
</protein>
<evidence type="ECO:0000313" key="3">
    <source>
        <dbReference type="Proteomes" id="UP000189818"/>
    </source>
</evidence>
<dbReference type="GO" id="GO:0003677">
    <property type="term" value="F:DNA binding"/>
    <property type="evidence" value="ECO:0007669"/>
    <property type="project" value="InterPro"/>
</dbReference>
<evidence type="ECO:0000259" key="1">
    <source>
        <dbReference type="PROSITE" id="PS50943"/>
    </source>
</evidence>
<organism evidence="2 3">
    <name type="scientific">Rhizorhabdus histidinilytica</name>
    <dbReference type="NCBI Taxonomy" id="439228"/>
    <lineage>
        <taxon>Bacteria</taxon>
        <taxon>Pseudomonadati</taxon>
        <taxon>Pseudomonadota</taxon>
        <taxon>Alphaproteobacteria</taxon>
        <taxon>Sphingomonadales</taxon>
        <taxon>Sphingomonadaceae</taxon>
        <taxon>Rhizorhabdus</taxon>
    </lineage>
</organism>
<dbReference type="PROSITE" id="PS50943">
    <property type="entry name" value="HTH_CROC1"/>
    <property type="match status" value="1"/>
</dbReference>
<accession>A0A1T5CHS4</accession>
<dbReference type="InterPro" id="IPR001387">
    <property type="entry name" value="Cro/C1-type_HTH"/>
</dbReference>
<sequence length="273" mass="31583">MSEDQPRPKTVFSIEEPPIELMIQRIDERLKVLGLTDRQASIRATGLPDAIREIRRFKRPGSKRMIQLAKALETTPDWLGGYVDHQRGKVWLESTESALPIYGVADLPRDIPVFAASVDETAPAFFKDIVEKEHSIEVKKRLYVMCFGYNFNDPIDFARRPPRLAKRDDCYGIIIHDDALYPRFEISDVLYVDPRRHAAPGEYALVRIKKEAIPDFKTQGEWAFIAQIDPDKSERLDQPWALRVFNPDLRFTLDRRTVAEAHRIIPWSELLSL</sequence>
<keyword evidence="3" id="KW-1185">Reference proteome</keyword>
<dbReference type="InterPro" id="IPR010982">
    <property type="entry name" value="Lambda_DNA-bd_dom_sf"/>
</dbReference>
<dbReference type="STRING" id="439228.SAMN06295920_10473"/>
<reference evidence="3" key="1">
    <citation type="submission" date="2017-02" db="EMBL/GenBank/DDBJ databases">
        <authorList>
            <person name="Varghese N."/>
            <person name="Submissions S."/>
        </authorList>
    </citation>
    <scope>NUCLEOTIDE SEQUENCE [LARGE SCALE GENOMIC DNA]</scope>
    <source>
        <strain evidence="3">UM2</strain>
    </source>
</reference>
<dbReference type="EMBL" id="FUYM01000004">
    <property type="protein sequence ID" value="SKB58997.1"/>
    <property type="molecule type" value="Genomic_DNA"/>
</dbReference>